<name>A0A8S1QPT2_9CILI</name>
<reference evidence="2" key="1">
    <citation type="submission" date="2021-01" db="EMBL/GenBank/DDBJ databases">
        <authorList>
            <consortium name="Genoscope - CEA"/>
            <person name="William W."/>
        </authorList>
    </citation>
    <scope>NUCLEOTIDE SEQUENCE</scope>
</reference>
<dbReference type="Proteomes" id="UP000692954">
    <property type="component" value="Unassembled WGS sequence"/>
</dbReference>
<evidence type="ECO:0000313" key="2">
    <source>
        <dbReference type="EMBL" id="CAD8117302.1"/>
    </source>
</evidence>
<feature type="domain" description="Thioredoxin-like fold" evidence="1">
    <location>
        <begin position="121"/>
        <end position="211"/>
    </location>
</feature>
<dbReference type="OrthoDB" id="301311at2759"/>
<evidence type="ECO:0000259" key="1">
    <source>
        <dbReference type="Pfam" id="PF13905"/>
    </source>
</evidence>
<gene>
    <name evidence="2" type="ORF">PSON_ATCC_30995.1.T1130136</name>
</gene>
<proteinExistence type="predicted"/>
<evidence type="ECO:0000313" key="3">
    <source>
        <dbReference type="Proteomes" id="UP000692954"/>
    </source>
</evidence>
<organism evidence="2 3">
    <name type="scientific">Paramecium sonneborni</name>
    <dbReference type="NCBI Taxonomy" id="65129"/>
    <lineage>
        <taxon>Eukaryota</taxon>
        <taxon>Sar</taxon>
        <taxon>Alveolata</taxon>
        <taxon>Ciliophora</taxon>
        <taxon>Intramacronucleata</taxon>
        <taxon>Oligohymenophorea</taxon>
        <taxon>Peniculida</taxon>
        <taxon>Parameciidae</taxon>
        <taxon>Paramecium</taxon>
    </lineage>
</organism>
<comment type="caution">
    <text evidence="2">The sequence shown here is derived from an EMBL/GenBank/DDBJ whole genome shotgun (WGS) entry which is preliminary data.</text>
</comment>
<keyword evidence="3" id="KW-1185">Reference proteome</keyword>
<dbReference type="AlphaFoldDB" id="A0A8S1QPT2"/>
<dbReference type="EMBL" id="CAJJDN010000113">
    <property type="protein sequence ID" value="CAD8117302.1"/>
    <property type="molecule type" value="Genomic_DNA"/>
</dbReference>
<dbReference type="Pfam" id="PF13905">
    <property type="entry name" value="Thioredoxin_8"/>
    <property type="match status" value="1"/>
</dbReference>
<protein>
    <recommendedName>
        <fullName evidence="1">Thioredoxin-like fold domain-containing protein</fullName>
    </recommendedName>
</protein>
<sequence>MIQNKQEGAMIKEILTFLPQSIGVTQIKQYLINNVENQFQVSCNYQSSQRIPINQAYYYEEFQKKIKKFPLDQFICDSLLESLHPFYDKEDTFIGFPNLILYEDGEFKDSQKLEVTPDILNVLIFWSMTNQESVQLMKDLNIQILNDLRDTRILSINIDSDQEAWSKYILELEIFNCYHFNPKHIAFDLQMRALQFTKFPHVVILDKEQKVFVVENTNIEQIKIILQKKSNTNNNAQIIDQKIFQTEQSIEPTLKYSKEDYKSFKEKIQTTVMQNLSAFFQEKDIIELRLIQKKNYFKDGSKKVIDRSKILVSIETTSQNSINKLEKEIENYLSQIFGDQNYLIVRKALKIQEAEEQIVIREILNDFVSQYELQIIPYQWEEHIINWNHEKLSFVCDSNYQQRVRFDRELSLKEYQEVVNGLSLIIDSQEDDNSKKYITNLIDQLQSIQTQGDKFFPLDGFYDKEDKEIIIQHSPNQMLVLFWLVPCVFIIIKMETFYKKLQEQYGEKLRFIYLGIEYNKEDIDLIYKFKPNSEFYYSKEYPKLARNKYEVNFFPFYIIIDQNGIIRQKGLFHQLESKIAFEFATHTFKEQLSEKSIQFNQLWDYLLNQQIITGELGNKQKFQYQLTVHSNLNEQLVANCLHTVRQINLFQLRSFNQALQFYIPIDKFSFEQRLIQAMDIPYPGIKCNLCGLGLNKNHAQYYNYFKNEFYCCECAEKKDQFNIHYQIRDNLVFINTPITDINELKDIDVYRFGKNIKSPDKQISSHRYSCNGCQKLNPFGQDRYIVLNDQRGCYNNEGYSDYCMDCFEKIKSKEPEWKKSKKINDNFVFLRITSNFGYNNF</sequence>
<dbReference type="InterPro" id="IPR012336">
    <property type="entry name" value="Thioredoxin-like_fold"/>
</dbReference>
<accession>A0A8S1QPT2</accession>